<name>A0A8X6NFZ3_NEPPI</name>
<reference evidence="1" key="1">
    <citation type="submission" date="2020-08" db="EMBL/GenBank/DDBJ databases">
        <title>Multicomponent nature underlies the extraordinary mechanical properties of spider dragline silk.</title>
        <authorList>
            <person name="Kono N."/>
            <person name="Nakamura H."/>
            <person name="Mori M."/>
            <person name="Yoshida Y."/>
            <person name="Ohtoshi R."/>
            <person name="Malay A.D."/>
            <person name="Moran D.A.P."/>
            <person name="Tomita M."/>
            <person name="Numata K."/>
            <person name="Arakawa K."/>
        </authorList>
    </citation>
    <scope>NUCLEOTIDE SEQUENCE</scope>
</reference>
<dbReference type="AlphaFoldDB" id="A0A8X6NFZ3"/>
<evidence type="ECO:0000313" key="1">
    <source>
        <dbReference type="EMBL" id="GFT12491.1"/>
    </source>
</evidence>
<evidence type="ECO:0000313" key="2">
    <source>
        <dbReference type="Proteomes" id="UP000887013"/>
    </source>
</evidence>
<comment type="caution">
    <text evidence="1">The sequence shown here is derived from an EMBL/GenBank/DDBJ whole genome shotgun (WGS) entry which is preliminary data.</text>
</comment>
<dbReference type="Proteomes" id="UP000887013">
    <property type="component" value="Unassembled WGS sequence"/>
</dbReference>
<accession>A0A8X6NFZ3</accession>
<gene>
    <name evidence="1" type="ORF">NPIL_470171</name>
</gene>
<sequence length="126" mass="13981">MLHFTLKNAITVWLEIPTAHLARKKKVLRLCGVFLPLAEQIQVALTSFLFQCVIAELCYLSLTSGEGEHFPSCGNAPFSSMGAFVGWTTLTDVVAFTVGPFLTGTRCDTIVRMWPLFEILSHNPYS</sequence>
<organism evidence="1 2">
    <name type="scientific">Nephila pilipes</name>
    <name type="common">Giant wood spider</name>
    <name type="synonym">Nephila maculata</name>
    <dbReference type="NCBI Taxonomy" id="299642"/>
    <lineage>
        <taxon>Eukaryota</taxon>
        <taxon>Metazoa</taxon>
        <taxon>Ecdysozoa</taxon>
        <taxon>Arthropoda</taxon>
        <taxon>Chelicerata</taxon>
        <taxon>Arachnida</taxon>
        <taxon>Araneae</taxon>
        <taxon>Araneomorphae</taxon>
        <taxon>Entelegynae</taxon>
        <taxon>Araneoidea</taxon>
        <taxon>Nephilidae</taxon>
        <taxon>Nephila</taxon>
    </lineage>
</organism>
<proteinExistence type="predicted"/>
<keyword evidence="2" id="KW-1185">Reference proteome</keyword>
<protein>
    <submittedName>
        <fullName evidence="1">Uncharacterized protein</fullName>
    </submittedName>
</protein>
<dbReference type="EMBL" id="BMAW01104111">
    <property type="protein sequence ID" value="GFT12491.1"/>
    <property type="molecule type" value="Genomic_DNA"/>
</dbReference>